<sequence>MTLSPDDPYIQDYDPIPLPVDLSSPELDGLGIQIRGGEGPAKYWIDRDDQMWKELGFHSVELDGTIGVWPHIDLIDDEADTLREYALDAIIHKPSTASGWAHGTDGAWHCAVSVPVAEDDRAAARIAAAHAKIMRTAHKRRVSAA</sequence>
<evidence type="ECO:0000313" key="2">
    <source>
        <dbReference type="Proteomes" id="UP001595844"/>
    </source>
</evidence>
<gene>
    <name evidence="1" type="ORF">ACFO5K_03995</name>
</gene>
<protein>
    <submittedName>
        <fullName evidence="1">Uncharacterized protein</fullName>
    </submittedName>
</protein>
<evidence type="ECO:0000313" key="1">
    <source>
        <dbReference type="EMBL" id="MFC4373255.1"/>
    </source>
</evidence>
<name>A0ABV8VDT5_9NOCA</name>
<keyword evidence="2" id="KW-1185">Reference proteome</keyword>
<dbReference type="RefSeq" id="WP_378555840.1">
    <property type="nucleotide sequence ID" value="NZ_JBHSDL010000005.1"/>
</dbReference>
<dbReference type="EMBL" id="JBHSDL010000005">
    <property type="protein sequence ID" value="MFC4373255.1"/>
    <property type="molecule type" value="Genomic_DNA"/>
</dbReference>
<dbReference type="Proteomes" id="UP001595844">
    <property type="component" value="Unassembled WGS sequence"/>
</dbReference>
<proteinExistence type="predicted"/>
<organism evidence="1 2">
    <name type="scientific">Nocardia halotolerans</name>
    <dbReference type="NCBI Taxonomy" id="1755878"/>
    <lineage>
        <taxon>Bacteria</taxon>
        <taxon>Bacillati</taxon>
        <taxon>Actinomycetota</taxon>
        <taxon>Actinomycetes</taxon>
        <taxon>Mycobacteriales</taxon>
        <taxon>Nocardiaceae</taxon>
        <taxon>Nocardia</taxon>
    </lineage>
</organism>
<reference evidence="2" key="1">
    <citation type="journal article" date="2019" name="Int. J. Syst. Evol. Microbiol.">
        <title>The Global Catalogue of Microorganisms (GCM) 10K type strain sequencing project: providing services to taxonomists for standard genome sequencing and annotation.</title>
        <authorList>
            <consortium name="The Broad Institute Genomics Platform"/>
            <consortium name="The Broad Institute Genome Sequencing Center for Infectious Disease"/>
            <person name="Wu L."/>
            <person name="Ma J."/>
        </authorList>
    </citation>
    <scope>NUCLEOTIDE SEQUENCE [LARGE SCALE GENOMIC DNA]</scope>
    <source>
        <strain evidence="2">IBRC-M 10490</strain>
    </source>
</reference>
<comment type="caution">
    <text evidence="1">The sequence shown here is derived from an EMBL/GenBank/DDBJ whole genome shotgun (WGS) entry which is preliminary data.</text>
</comment>
<accession>A0ABV8VDT5</accession>